<dbReference type="Proteomes" id="UP000830375">
    <property type="component" value="Unassembled WGS sequence"/>
</dbReference>
<evidence type="ECO:0000256" key="3">
    <source>
        <dbReference type="ARBA" id="ARBA00023125"/>
    </source>
</evidence>
<evidence type="ECO:0000256" key="1">
    <source>
        <dbReference type="ARBA" id="ARBA00004123"/>
    </source>
</evidence>
<feature type="domain" description="Homeobox" evidence="8">
    <location>
        <begin position="223"/>
        <end position="286"/>
    </location>
</feature>
<keyword evidence="3 6" id="KW-0238">DNA-binding</keyword>
<feature type="domain" description="PBC" evidence="9">
    <location>
        <begin position="73"/>
        <end position="224"/>
    </location>
</feature>
<dbReference type="InterPro" id="IPR008422">
    <property type="entry name" value="KN_HD"/>
</dbReference>
<dbReference type="SUPFAM" id="SSF46689">
    <property type="entry name" value="Homeodomain-like"/>
    <property type="match status" value="1"/>
</dbReference>
<dbReference type="Gene3D" id="1.10.10.60">
    <property type="entry name" value="Homeodomain-like"/>
    <property type="match status" value="1"/>
</dbReference>
<reference evidence="10 11" key="1">
    <citation type="submission" date="2022-01" db="EMBL/GenBank/DDBJ databases">
        <title>A high-quality chromosome-level genome assembly of rohu carp, Labeo rohita.</title>
        <authorList>
            <person name="Arick M.A. II"/>
            <person name="Hsu C.-Y."/>
            <person name="Magbanua Z."/>
            <person name="Pechanova O."/>
            <person name="Grover C."/>
            <person name="Miller E."/>
            <person name="Thrash A."/>
            <person name="Ezzel L."/>
            <person name="Alam S."/>
            <person name="Benzie J."/>
            <person name="Hamilton M."/>
            <person name="Karsi A."/>
            <person name="Lawrence M.L."/>
            <person name="Peterson D.G."/>
        </authorList>
    </citation>
    <scope>NUCLEOTIDE SEQUENCE [LARGE SCALE GENOMIC DNA]</scope>
    <source>
        <strain evidence="11">BAU-BD-2019</strain>
        <tissue evidence="10">Blood</tissue>
    </source>
</reference>
<feature type="compositionally biased region" description="Polar residues" evidence="7">
    <location>
        <begin position="428"/>
        <end position="437"/>
    </location>
</feature>
<dbReference type="Pfam" id="PF05920">
    <property type="entry name" value="Homeobox_KN"/>
    <property type="match status" value="1"/>
</dbReference>
<sequence length="437" mass="48273">MHGHTLTHSHTHSSRLMMLQPQQPITGNGPSVSRGLGLNVHPGMHPLNPVHPSSQHRPDGDPAGLEGAENGHDNRRDIGDILQQIMTITDQSLDEAQAKKHALNCHRMKPALFSVLSCDWTTCCWPKEWPVQRKGGGAAAAVSAATSSGGMSPDSSLEHSDYKSNEFTTHVMNLLREQSRTRPVSPREIERMVAIIHRKFSSIQTQLKQSTCEAVMILRSRFLDARRKRRNFSKQATEVLNEYFYSHLSNPYPSEEAKEELAKQCGITVSQVSNWFGNKRIRYKKNIGKFQEEANLYAMKTALGATQSEESPHTPNSTGSADCFLGVPPMNGEQPPYHMGAQVRLPQTQTAFPFAPLHVIISVHLCLNVLFLSLSGRTLNHASQTDSIVPERAGLMETGRSRTRHPPPLHPAVITPTTLTDELLPLTSASDTGGQTE</sequence>
<dbReference type="InterPro" id="IPR005542">
    <property type="entry name" value="PBX_PBC_dom"/>
</dbReference>
<feature type="compositionally biased region" description="Polar residues" evidence="7">
    <location>
        <begin position="21"/>
        <end position="31"/>
    </location>
</feature>
<dbReference type="PANTHER" id="PTHR11850">
    <property type="entry name" value="HOMEOBOX PROTEIN TRANSCRIPTION FACTORS"/>
    <property type="match status" value="1"/>
</dbReference>
<name>A0ABQ8LW68_LABRO</name>
<dbReference type="PROSITE" id="PS00027">
    <property type="entry name" value="HOMEOBOX_1"/>
    <property type="match status" value="1"/>
</dbReference>
<evidence type="ECO:0000259" key="9">
    <source>
        <dbReference type="PROSITE" id="PS51978"/>
    </source>
</evidence>
<organism evidence="10 11">
    <name type="scientific">Labeo rohita</name>
    <name type="common">Indian major carp</name>
    <name type="synonym">Cyprinus rohita</name>
    <dbReference type="NCBI Taxonomy" id="84645"/>
    <lineage>
        <taxon>Eukaryota</taxon>
        <taxon>Metazoa</taxon>
        <taxon>Chordata</taxon>
        <taxon>Craniata</taxon>
        <taxon>Vertebrata</taxon>
        <taxon>Euteleostomi</taxon>
        <taxon>Actinopterygii</taxon>
        <taxon>Neopterygii</taxon>
        <taxon>Teleostei</taxon>
        <taxon>Ostariophysi</taxon>
        <taxon>Cypriniformes</taxon>
        <taxon>Cyprinidae</taxon>
        <taxon>Labeoninae</taxon>
        <taxon>Labeonini</taxon>
        <taxon>Labeo</taxon>
    </lineage>
</organism>
<comment type="caution">
    <text evidence="10">The sequence shown here is derived from an EMBL/GenBank/DDBJ whole genome shotgun (WGS) entry which is preliminary data.</text>
</comment>
<dbReference type="Pfam" id="PF03792">
    <property type="entry name" value="PBC"/>
    <property type="match status" value="2"/>
</dbReference>
<evidence type="ECO:0000259" key="8">
    <source>
        <dbReference type="PROSITE" id="PS50071"/>
    </source>
</evidence>
<dbReference type="PROSITE" id="PS51978">
    <property type="entry name" value="PBC"/>
    <property type="match status" value="1"/>
</dbReference>
<comment type="similarity">
    <text evidence="2">Belongs to the TALE/PBX homeobox family.</text>
</comment>
<keyword evidence="5 6" id="KW-0539">Nucleus</keyword>
<evidence type="ECO:0000256" key="4">
    <source>
        <dbReference type="ARBA" id="ARBA00023155"/>
    </source>
</evidence>
<feature type="compositionally biased region" description="Low complexity" evidence="7">
    <location>
        <begin position="415"/>
        <end position="427"/>
    </location>
</feature>
<feature type="region of interest" description="Disordered" evidence="7">
    <location>
        <begin position="21"/>
        <end position="75"/>
    </location>
</feature>
<comment type="subcellular location">
    <subcellularLocation>
        <location evidence="1 6">Nucleus</location>
    </subcellularLocation>
</comment>
<evidence type="ECO:0000256" key="2">
    <source>
        <dbReference type="ARBA" id="ARBA00007601"/>
    </source>
</evidence>
<evidence type="ECO:0000256" key="5">
    <source>
        <dbReference type="ARBA" id="ARBA00023242"/>
    </source>
</evidence>
<dbReference type="EMBL" id="JACTAM010000016">
    <property type="protein sequence ID" value="KAI2654894.1"/>
    <property type="molecule type" value="Genomic_DNA"/>
</dbReference>
<evidence type="ECO:0000313" key="10">
    <source>
        <dbReference type="EMBL" id="KAI2654894.1"/>
    </source>
</evidence>
<dbReference type="InterPro" id="IPR017970">
    <property type="entry name" value="Homeobox_CS"/>
</dbReference>
<dbReference type="InterPro" id="IPR009057">
    <property type="entry name" value="Homeodomain-like_sf"/>
</dbReference>
<dbReference type="PROSITE" id="PS50071">
    <property type="entry name" value="HOMEOBOX_2"/>
    <property type="match status" value="1"/>
</dbReference>
<dbReference type="InterPro" id="IPR001356">
    <property type="entry name" value="HD"/>
</dbReference>
<proteinExistence type="inferred from homology"/>
<evidence type="ECO:0000256" key="6">
    <source>
        <dbReference type="PROSITE-ProRule" id="PRU00108"/>
    </source>
</evidence>
<dbReference type="CDD" id="cd00086">
    <property type="entry name" value="homeodomain"/>
    <property type="match status" value="1"/>
</dbReference>
<feature type="DNA-binding region" description="Homeobox" evidence="6">
    <location>
        <begin position="225"/>
        <end position="287"/>
    </location>
</feature>
<accession>A0ABQ8LW68</accession>
<dbReference type="InterPro" id="IPR050224">
    <property type="entry name" value="TALE_homeobox"/>
</dbReference>
<evidence type="ECO:0000313" key="11">
    <source>
        <dbReference type="Proteomes" id="UP000830375"/>
    </source>
</evidence>
<keyword evidence="4 6" id="KW-0371">Homeobox</keyword>
<keyword evidence="11" id="KW-1185">Reference proteome</keyword>
<evidence type="ECO:0000256" key="7">
    <source>
        <dbReference type="SAM" id="MobiDB-lite"/>
    </source>
</evidence>
<feature type="region of interest" description="Disordered" evidence="7">
    <location>
        <begin position="398"/>
        <end position="437"/>
    </location>
</feature>
<dbReference type="SMART" id="SM00389">
    <property type="entry name" value="HOX"/>
    <property type="match status" value="1"/>
</dbReference>
<gene>
    <name evidence="10" type="ORF">H4Q32_017176</name>
</gene>
<protein>
    <submittedName>
        <fullName evidence="10">Pre-B-cell leukemia transcription factor 2</fullName>
    </submittedName>
</protein>